<dbReference type="AlphaFoldDB" id="A0A1V1I4H0"/>
<reference evidence="1 2" key="1">
    <citation type="submission" date="2014-04" db="EMBL/GenBank/DDBJ databases">
        <authorList>
            <person name="Hornung B.V."/>
        </authorList>
    </citation>
    <scope>NUCLEOTIDE SEQUENCE [LARGE SCALE GENOMIC DNA]</scope>
    <source>
        <strain evidence="1 2">CRIB</strain>
    </source>
</reference>
<evidence type="ECO:0000313" key="2">
    <source>
        <dbReference type="Proteomes" id="UP000245622"/>
    </source>
</evidence>
<dbReference type="InterPro" id="IPR043519">
    <property type="entry name" value="NT_sf"/>
</dbReference>
<dbReference type="EMBL" id="LN555523">
    <property type="protein sequence ID" value="CED94324.1"/>
    <property type="molecule type" value="Genomic_DNA"/>
</dbReference>
<evidence type="ECO:0008006" key="3">
    <source>
        <dbReference type="Google" id="ProtNLM"/>
    </source>
</evidence>
<organism evidence="1 2">
    <name type="scientific">Romboutsia ilealis</name>
    <dbReference type="NCBI Taxonomy" id="1115758"/>
    <lineage>
        <taxon>Bacteria</taxon>
        <taxon>Bacillati</taxon>
        <taxon>Bacillota</taxon>
        <taxon>Clostridia</taxon>
        <taxon>Peptostreptococcales</taxon>
        <taxon>Peptostreptococcaceae</taxon>
        <taxon>Romboutsia</taxon>
    </lineage>
</organism>
<dbReference type="Proteomes" id="UP000245622">
    <property type="component" value="Chromosome 1"/>
</dbReference>
<protein>
    <recommendedName>
        <fullName evidence="3">Polymerase nucleotidyl transferase domain-containing protein</fullName>
    </recommendedName>
</protein>
<sequence length="222" mass="26504">MKNSIYSIYNKEIKKIINNENTKAIYLVGSSKNVDLQSDNASVNDIDLFVFTKNGDKQTRIVKYIENIEFDINYFSEKGVQKFINEKEYFFLKEMKNPKVVYDKLGISKDIIALCRKKFTEGPDRLSNEDVNLLKSNLYAKIEGLKSKEKFDVFEYEFLTNLYLKDIIVGYFIINNKWIPKDKKLFKRLKDENIEVFRLCKKVIETYEYKDLINVYKYIFRQ</sequence>
<evidence type="ECO:0000313" key="1">
    <source>
        <dbReference type="EMBL" id="CED94324.1"/>
    </source>
</evidence>
<dbReference type="GeneID" id="82205749"/>
<proteinExistence type="predicted"/>
<accession>A0A1V1I4H0</accession>
<dbReference type="Gene3D" id="3.30.460.10">
    <property type="entry name" value="Beta Polymerase, domain 2"/>
    <property type="match status" value="1"/>
</dbReference>
<name>A0A1V1I4H0_9FIRM</name>
<keyword evidence="2" id="KW-1185">Reference proteome</keyword>
<dbReference type="RefSeq" id="WP_180701856.1">
    <property type="nucleotide sequence ID" value="NZ_LN555523.1"/>
</dbReference>
<gene>
    <name evidence="1" type="ORF">CRIB_1717</name>
</gene>
<dbReference type="KEGG" id="ril:CRIB_1717"/>